<feature type="transmembrane region" description="Helical" evidence="9">
    <location>
        <begin position="59"/>
        <end position="80"/>
    </location>
</feature>
<dbReference type="SUPFAM" id="SSF81321">
    <property type="entry name" value="Family A G protein-coupled receptor-like"/>
    <property type="match status" value="1"/>
</dbReference>
<dbReference type="RefSeq" id="XP_022104415.1">
    <property type="nucleotide sequence ID" value="XM_022248723.1"/>
</dbReference>
<proteinExistence type="predicted"/>
<evidence type="ECO:0000313" key="12">
    <source>
        <dbReference type="RefSeq" id="XP_022104415.1"/>
    </source>
</evidence>
<dbReference type="OMA" id="IMMIAIC"/>
<dbReference type="GeneID" id="110986667"/>
<protein>
    <submittedName>
        <fullName evidence="12">Adenosine receptor A3-like</fullName>
    </submittedName>
</protein>
<keyword evidence="8" id="KW-0807">Transducer</keyword>
<dbReference type="PANTHER" id="PTHR24249:SF424">
    <property type="entry name" value="G-PROTEIN COUPLED RECEPTORS FAMILY 1 PROFILE DOMAIN-CONTAINING PROTEIN"/>
    <property type="match status" value="1"/>
</dbReference>
<dbReference type="SMART" id="SM01381">
    <property type="entry name" value="7TM_GPCR_Srsx"/>
    <property type="match status" value="1"/>
</dbReference>
<evidence type="ECO:0000256" key="5">
    <source>
        <dbReference type="ARBA" id="ARBA00023040"/>
    </source>
</evidence>
<dbReference type="InterPro" id="IPR050569">
    <property type="entry name" value="TAAR"/>
</dbReference>
<feature type="transmembrane region" description="Helical" evidence="9">
    <location>
        <begin position="284"/>
        <end position="302"/>
    </location>
</feature>
<keyword evidence="6 9" id="KW-0472">Membrane</keyword>
<evidence type="ECO:0000256" key="7">
    <source>
        <dbReference type="ARBA" id="ARBA00023170"/>
    </source>
</evidence>
<dbReference type="Pfam" id="PF00001">
    <property type="entry name" value="7tm_1"/>
    <property type="match status" value="1"/>
</dbReference>
<dbReference type="InterPro" id="IPR000276">
    <property type="entry name" value="GPCR_Rhodpsn"/>
</dbReference>
<keyword evidence="7" id="KW-0675">Receptor</keyword>
<evidence type="ECO:0000256" key="8">
    <source>
        <dbReference type="ARBA" id="ARBA00023224"/>
    </source>
</evidence>
<feature type="transmembrane region" description="Helical" evidence="9">
    <location>
        <begin position="251"/>
        <end position="272"/>
    </location>
</feature>
<sequence>MDNFTKDDNFSFAYACPNDVVCLLEVTVVIAVSFLVVTSNITSLVVLVSTPSFRNGHGYLLMSLSVADLLVGGVAVLSIYPSADFQDTAYTWPYGDTVCLIAAYAGQLALINSGLALLALSIERYIAVAHPLKYASLVTKKTVSIVITVCWIVSASVFITILLGILPHSYAPQFYICQSVYAMTSLLSLVPTFAAVLPCFIIMLVTSAIVGRKLKESARRRAAMAPAIPESSNSSGGTAQNSIKLYRTVRIMMIAICFHLCPFLIVRFLTIFHEESVPQVISFAAYWWMISNSLVNTVIYYIKNTKYRDRVHELAAKLVPSCFRDLEGRLPCTCWCSRSRNTLPYSCGSSGGSGRPNVELIVVKTEELQDTVSPFRKI</sequence>
<comment type="subcellular location">
    <subcellularLocation>
        <location evidence="1">Cell membrane</location>
        <topology evidence="1">Multi-pass membrane protein</topology>
    </subcellularLocation>
</comment>
<dbReference type="PANTHER" id="PTHR24249">
    <property type="entry name" value="HISTAMINE RECEPTOR-RELATED G-PROTEIN COUPLED RECEPTOR"/>
    <property type="match status" value="1"/>
</dbReference>
<dbReference type="InterPro" id="IPR017452">
    <property type="entry name" value="GPCR_Rhodpsn_7TM"/>
</dbReference>
<evidence type="ECO:0000256" key="4">
    <source>
        <dbReference type="ARBA" id="ARBA00022989"/>
    </source>
</evidence>
<dbReference type="KEGG" id="aplc:110986667"/>
<keyword evidence="11" id="KW-1185">Reference proteome</keyword>
<gene>
    <name evidence="12" type="primary">LOC110986667</name>
</gene>
<dbReference type="AlphaFoldDB" id="A0A8B7ZHS3"/>
<evidence type="ECO:0000259" key="10">
    <source>
        <dbReference type="PROSITE" id="PS50262"/>
    </source>
</evidence>
<dbReference type="CDD" id="cd00637">
    <property type="entry name" value="7tm_classA_rhodopsin-like"/>
    <property type="match status" value="1"/>
</dbReference>
<dbReference type="PRINTS" id="PR00237">
    <property type="entry name" value="GPCRRHODOPSN"/>
</dbReference>
<feature type="domain" description="G-protein coupled receptors family 1 profile" evidence="10">
    <location>
        <begin position="39"/>
        <end position="300"/>
    </location>
</feature>
<dbReference type="Gene3D" id="1.20.1070.10">
    <property type="entry name" value="Rhodopsin 7-helix transmembrane proteins"/>
    <property type="match status" value="1"/>
</dbReference>
<evidence type="ECO:0000256" key="1">
    <source>
        <dbReference type="ARBA" id="ARBA00004651"/>
    </source>
</evidence>
<feature type="transmembrane region" description="Helical" evidence="9">
    <location>
        <begin position="100"/>
        <end position="122"/>
    </location>
</feature>
<feature type="transmembrane region" description="Helical" evidence="9">
    <location>
        <begin position="143"/>
        <end position="166"/>
    </location>
</feature>
<evidence type="ECO:0000256" key="2">
    <source>
        <dbReference type="ARBA" id="ARBA00022475"/>
    </source>
</evidence>
<keyword evidence="5" id="KW-0297">G-protein coupled receptor</keyword>
<keyword evidence="2" id="KW-1003">Cell membrane</keyword>
<name>A0A8B7ZHS3_ACAPL</name>
<evidence type="ECO:0000256" key="3">
    <source>
        <dbReference type="ARBA" id="ARBA00022692"/>
    </source>
</evidence>
<keyword evidence="4 9" id="KW-1133">Transmembrane helix</keyword>
<accession>A0A8B7ZHS3</accession>
<dbReference type="PROSITE" id="PS50262">
    <property type="entry name" value="G_PROTEIN_RECEP_F1_2"/>
    <property type="match status" value="1"/>
</dbReference>
<evidence type="ECO:0000313" key="11">
    <source>
        <dbReference type="Proteomes" id="UP000694845"/>
    </source>
</evidence>
<reference evidence="12" key="1">
    <citation type="submission" date="2025-08" db="UniProtKB">
        <authorList>
            <consortium name="RefSeq"/>
        </authorList>
    </citation>
    <scope>IDENTIFICATION</scope>
</reference>
<feature type="transmembrane region" description="Helical" evidence="9">
    <location>
        <begin position="186"/>
        <end position="211"/>
    </location>
</feature>
<evidence type="ECO:0000256" key="9">
    <source>
        <dbReference type="SAM" id="Phobius"/>
    </source>
</evidence>
<evidence type="ECO:0000256" key="6">
    <source>
        <dbReference type="ARBA" id="ARBA00023136"/>
    </source>
</evidence>
<dbReference type="GO" id="GO:0004930">
    <property type="term" value="F:G protein-coupled receptor activity"/>
    <property type="evidence" value="ECO:0007669"/>
    <property type="project" value="UniProtKB-KW"/>
</dbReference>
<dbReference type="OrthoDB" id="10042731at2759"/>
<dbReference type="GO" id="GO:0005886">
    <property type="term" value="C:plasma membrane"/>
    <property type="evidence" value="ECO:0007669"/>
    <property type="project" value="UniProtKB-SubCell"/>
</dbReference>
<feature type="transmembrane region" description="Helical" evidence="9">
    <location>
        <begin position="26"/>
        <end position="47"/>
    </location>
</feature>
<dbReference type="Proteomes" id="UP000694845">
    <property type="component" value="Unplaced"/>
</dbReference>
<organism evidence="11 12">
    <name type="scientific">Acanthaster planci</name>
    <name type="common">Crown-of-thorns starfish</name>
    <dbReference type="NCBI Taxonomy" id="133434"/>
    <lineage>
        <taxon>Eukaryota</taxon>
        <taxon>Metazoa</taxon>
        <taxon>Echinodermata</taxon>
        <taxon>Eleutherozoa</taxon>
        <taxon>Asterozoa</taxon>
        <taxon>Asteroidea</taxon>
        <taxon>Valvatacea</taxon>
        <taxon>Valvatida</taxon>
        <taxon>Acanthasteridae</taxon>
        <taxon>Acanthaster</taxon>
    </lineage>
</organism>
<keyword evidence="3 9" id="KW-0812">Transmembrane</keyword>